<dbReference type="AlphaFoldDB" id="A0A6A6HVA7"/>
<dbReference type="EMBL" id="ML987209">
    <property type="protein sequence ID" value="KAF2242124.1"/>
    <property type="molecule type" value="Genomic_DNA"/>
</dbReference>
<dbReference type="GO" id="GO:0016616">
    <property type="term" value="F:oxidoreductase activity, acting on the CH-OH group of donors, NAD or NADP as acceptor"/>
    <property type="evidence" value="ECO:0007669"/>
    <property type="project" value="TreeGrafter"/>
</dbReference>
<dbReference type="Pfam" id="PF00106">
    <property type="entry name" value="adh_short"/>
    <property type="match status" value="1"/>
</dbReference>
<dbReference type="Gene3D" id="3.40.50.720">
    <property type="entry name" value="NAD(P)-binding Rossmann-like Domain"/>
    <property type="match status" value="1"/>
</dbReference>
<name>A0A6A6HVA7_9PLEO</name>
<dbReference type="OrthoDB" id="5840532at2759"/>
<dbReference type="RefSeq" id="XP_033677128.1">
    <property type="nucleotide sequence ID" value="XM_033832341.1"/>
</dbReference>
<dbReference type="PRINTS" id="PR00081">
    <property type="entry name" value="GDHRDH"/>
</dbReference>
<organism evidence="3 4">
    <name type="scientific">Trematosphaeria pertusa</name>
    <dbReference type="NCBI Taxonomy" id="390896"/>
    <lineage>
        <taxon>Eukaryota</taxon>
        <taxon>Fungi</taxon>
        <taxon>Dikarya</taxon>
        <taxon>Ascomycota</taxon>
        <taxon>Pezizomycotina</taxon>
        <taxon>Dothideomycetes</taxon>
        <taxon>Pleosporomycetidae</taxon>
        <taxon>Pleosporales</taxon>
        <taxon>Massarineae</taxon>
        <taxon>Trematosphaeriaceae</taxon>
        <taxon>Trematosphaeria</taxon>
    </lineage>
</organism>
<dbReference type="SUPFAM" id="SSF51735">
    <property type="entry name" value="NAD(P)-binding Rossmann-fold domains"/>
    <property type="match status" value="1"/>
</dbReference>
<evidence type="ECO:0000313" key="3">
    <source>
        <dbReference type="EMBL" id="KAF2242124.1"/>
    </source>
</evidence>
<dbReference type="PRINTS" id="PR00080">
    <property type="entry name" value="SDRFAMILY"/>
</dbReference>
<sequence length="281" mass="29632">MTLSGVALIAGGGSGIGQETAFAFAEAGCKAVAIADINEEGARNTSEESKTYATNPAYHSFSIKVDVADEASVQNMVDTAVNGLGGRIDYFVNCVGIISRSGFPVSDLNMEHLDRVIRVNLYGTIYCMKVVSKAMQSQEPLEFAPETRRAIRHPEKVLGRGSIVNLASVNSIMANPGNLAYVTAKHGVLGATKVAALDLAKDLIRVNAVLPGGTDTPLLASAMERVSNFRQRLAERIPSHRLASVDEIADTIIHICSPAATYMNGAAVVIDGGATLTTARL</sequence>
<proteinExistence type="inferred from homology"/>
<accession>A0A6A6HVA7</accession>
<reference evidence="3" key="1">
    <citation type="journal article" date="2020" name="Stud. Mycol.">
        <title>101 Dothideomycetes genomes: a test case for predicting lifestyles and emergence of pathogens.</title>
        <authorList>
            <person name="Haridas S."/>
            <person name="Albert R."/>
            <person name="Binder M."/>
            <person name="Bloem J."/>
            <person name="Labutti K."/>
            <person name="Salamov A."/>
            <person name="Andreopoulos B."/>
            <person name="Baker S."/>
            <person name="Barry K."/>
            <person name="Bills G."/>
            <person name="Bluhm B."/>
            <person name="Cannon C."/>
            <person name="Castanera R."/>
            <person name="Culley D."/>
            <person name="Daum C."/>
            <person name="Ezra D."/>
            <person name="Gonzalez J."/>
            <person name="Henrissat B."/>
            <person name="Kuo A."/>
            <person name="Liang C."/>
            <person name="Lipzen A."/>
            <person name="Lutzoni F."/>
            <person name="Magnuson J."/>
            <person name="Mondo S."/>
            <person name="Nolan M."/>
            <person name="Ohm R."/>
            <person name="Pangilinan J."/>
            <person name="Park H.-J."/>
            <person name="Ramirez L."/>
            <person name="Alfaro M."/>
            <person name="Sun H."/>
            <person name="Tritt A."/>
            <person name="Yoshinaga Y."/>
            <person name="Zwiers L.-H."/>
            <person name="Turgeon B."/>
            <person name="Goodwin S."/>
            <person name="Spatafora J."/>
            <person name="Crous P."/>
            <person name="Grigoriev I."/>
        </authorList>
    </citation>
    <scope>NUCLEOTIDE SEQUENCE</scope>
    <source>
        <strain evidence="3">CBS 122368</strain>
    </source>
</reference>
<evidence type="ECO:0000313" key="4">
    <source>
        <dbReference type="Proteomes" id="UP000800094"/>
    </source>
</evidence>
<gene>
    <name evidence="3" type="ORF">BU26DRAFT_555821</name>
</gene>
<dbReference type="CDD" id="cd05233">
    <property type="entry name" value="SDR_c"/>
    <property type="match status" value="1"/>
</dbReference>
<dbReference type="PANTHER" id="PTHR42760">
    <property type="entry name" value="SHORT-CHAIN DEHYDROGENASES/REDUCTASES FAMILY MEMBER"/>
    <property type="match status" value="1"/>
</dbReference>
<dbReference type="InterPro" id="IPR036291">
    <property type="entry name" value="NAD(P)-bd_dom_sf"/>
</dbReference>
<evidence type="ECO:0000256" key="1">
    <source>
        <dbReference type="ARBA" id="ARBA00006484"/>
    </source>
</evidence>
<protein>
    <submittedName>
        <fullName evidence="3">NAD(P)-binding protein</fullName>
    </submittedName>
</protein>
<dbReference type="GeneID" id="54585671"/>
<evidence type="ECO:0000256" key="2">
    <source>
        <dbReference type="RuleBase" id="RU000363"/>
    </source>
</evidence>
<comment type="similarity">
    <text evidence="1 2">Belongs to the short-chain dehydrogenases/reductases (SDR) family.</text>
</comment>
<keyword evidence="4" id="KW-1185">Reference proteome</keyword>
<dbReference type="Proteomes" id="UP000800094">
    <property type="component" value="Unassembled WGS sequence"/>
</dbReference>
<dbReference type="InterPro" id="IPR002347">
    <property type="entry name" value="SDR_fam"/>
</dbReference>
<dbReference type="Pfam" id="PF13561">
    <property type="entry name" value="adh_short_C2"/>
    <property type="match status" value="1"/>
</dbReference>